<keyword evidence="1" id="KW-0614">Plasmid</keyword>
<accession>A0AA86MBK3</accession>
<evidence type="ECO:0000313" key="2">
    <source>
        <dbReference type="Proteomes" id="UP001291653"/>
    </source>
</evidence>
<sequence length="154" mass="17678">MPRPRKKGRRRELKKVPRSTATLEEFDRRSCPEGLVTRRQLRERGLCPGGHGPVAVLRCKYCAYRPDQSCNHPTRAWLYDVKNARPKRVPTLAQEWALDRAMAARSTCPQCLRRYYFCLPLRTQGCCDPCARGYEPSPDTYFASTAPVIHRLAA</sequence>
<evidence type="ECO:0000313" key="1">
    <source>
        <dbReference type="EMBL" id="BDT39623.1"/>
    </source>
</evidence>
<geneLocation type="plasmid" evidence="1 2">
    <name>pYSPA8-2</name>
</geneLocation>
<name>A0AA86MBK3_9ACTN</name>
<keyword evidence="2" id="KW-1185">Reference proteome</keyword>
<dbReference type="AlphaFoldDB" id="A0AA86MBK3"/>
<gene>
    <name evidence="1" type="ORF">SYYSPA8_37525</name>
</gene>
<organism evidence="1 2">
    <name type="scientific">Streptomyces yaizuensis</name>
    <dbReference type="NCBI Taxonomy" id="2989713"/>
    <lineage>
        <taxon>Bacteria</taxon>
        <taxon>Bacillati</taxon>
        <taxon>Actinomycetota</taxon>
        <taxon>Actinomycetes</taxon>
        <taxon>Kitasatosporales</taxon>
        <taxon>Streptomycetaceae</taxon>
        <taxon>Streptomyces</taxon>
    </lineage>
</organism>
<dbReference type="InterPro" id="IPR048142">
    <property type="entry name" value="QRL_CxxC_CxxC"/>
</dbReference>
<dbReference type="NCBIfam" id="NF041638">
    <property type="entry name" value="QRL_CxxC_CxxC"/>
    <property type="match status" value="1"/>
</dbReference>
<dbReference type="Proteomes" id="UP001291653">
    <property type="component" value="Plasmid pYSPA8-2"/>
</dbReference>
<reference evidence="1 2" key="1">
    <citation type="submission" date="2022-10" db="EMBL/GenBank/DDBJ databases">
        <title>Draft genome sequence of Streptomyces sp. YSPA8.</title>
        <authorList>
            <person name="Moriuchi R."/>
            <person name="Dohra H."/>
            <person name="Yamamura H."/>
            <person name="Kodani S."/>
        </authorList>
    </citation>
    <scope>NUCLEOTIDE SEQUENCE [LARGE SCALE GENOMIC DNA]</scope>
    <source>
        <strain evidence="1 2">YSPA8</strain>
        <plasmid evidence="1 2">pYSPA8-2</plasmid>
    </source>
</reference>
<dbReference type="RefSeq" id="WP_323452045.1">
    <property type="nucleotide sequence ID" value="NZ_LC735415.1"/>
</dbReference>
<proteinExistence type="predicted"/>
<protein>
    <submittedName>
        <fullName evidence="1">Ferrous iron transport protein A</fullName>
    </submittedName>
</protein>
<dbReference type="EMBL" id="LC735415">
    <property type="protein sequence ID" value="BDT39623.1"/>
    <property type="molecule type" value="Genomic_DNA"/>
</dbReference>